<evidence type="ECO:0000256" key="4">
    <source>
        <dbReference type="SAM" id="MobiDB-lite"/>
    </source>
</evidence>
<evidence type="ECO:0000256" key="2">
    <source>
        <dbReference type="ARBA" id="ARBA00023242"/>
    </source>
</evidence>
<dbReference type="Pfam" id="PF09011">
    <property type="entry name" value="HMG_box_2"/>
    <property type="match status" value="1"/>
</dbReference>
<accession>A0A9W7ZWH0</accession>
<gene>
    <name evidence="6" type="ORF">H4219_004352</name>
</gene>
<feature type="compositionally biased region" description="Polar residues" evidence="4">
    <location>
        <begin position="17"/>
        <end position="29"/>
    </location>
</feature>
<feature type="compositionally biased region" description="Low complexity" evidence="4">
    <location>
        <begin position="117"/>
        <end position="127"/>
    </location>
</feature>
<feature type="compositionally biased region" description="Polar residues" evidence="4">
    <location>
        <begin position="81"/>
        <end position="93"/>
    </location>
</feature>
<dbReference type="PANTHER" id="PTHR46040">
    <property type="entry name" value="HIGH MOBILITY GROUP PROTEIN 2"/>
    <property type="match status" value="1"/>
</dbReference>
<reference evidence="6" key="1">
    <citation type="submission" date="2022-07" db="EMBL/GenBank/DDBJ databases">
        <title>Phylogenomic reconstructions and comparative analyses of Kickxellomycotina fungi.</title>
        <authorList>
            <person name="Reynolds N.K."/>
            <person name="Stajich J.E."/>
            <person name="Barry K."/>
            <person name="Grigoriev I.V."/>
            <person name="Crous P."/>
            <person name="Smith M.E."/>
        </authorList>
    </citation>
    <scope>NUCLEOTIDE SEQUENCE</scope>
    <source>
        <strain evidence="6">NBRC 100468</strain>
    </source>
</reference>
<evidence type="ECO:0000313" key="7">
    <source>
        <dbReference type="Proteomes" id="UP001150538"/>
    </source>
</evidence>
<feature type="compositionally biased region" description="Polar residues" evidence="4">
    <location>
        <begin position="103"/>
        <end position="116"/>
    </location>
</feature>
<dbReference type="InterPro" id="IPR009071">
    <property type="entry name" value="HMG_box_dom"/>
</dbReference>
<organism evidence="6 7">
    <name type="scientific">Mycoemilia scoparia</name>
    <dbReference type="NCBI Taxonomy" id="417184"/>
    <lineage>
        <taxon>Eukaryota</taxon>
        <taxon>Fungi</taxon>
        <taxon>Fungi incertae sedis</taxon>
        <taxon>Zoopagomycota</taxon>
        <taxon>Kickxellomycotina</taxon>
        <taxon>Kickxellomycetes</taxon>
        <taxon>Kickxellales</taxon>
        <taxon>Kickxellaceae</taxon>
        <taxon>Mycoemilia</taxon>
    </lineage>
</organism>
<comment type="caution">
    <text evidence="6">The sequence shown here is derived from an EMBL/GenBank/DDBJ whole genome shotgun (WGS) entry which is preliminary data.</text>
</comment>
<dbReference type="AlphaFoldDB" id="A0A9W7ZWH0"/>
<keyword evidence="7" id="KW-1185">Reference proteome</keyword>
<feature type="domain" description="HMG box" evidence="5">
    <location>
        <begin position="140"/>
        <end position="206"/>
    </location>
</feature>
<feature type="compositionally biased region" description="Low complexity" evidence="4">
    <location>
        <begin position="322"/>
        <end position="343"/>
    </location>
</feature>
<keyword evidence="1 3" id="KW-0238">DNA-binding</keyword>
<dbReference type="GO" id="GO:0005634">
    <property type="term" value="C:nucleus"/>
    <property type="evidence" value="ECO:0007669"/>
    <property type="project" value="UniProtKB-UniRule"/>
</dbReference>
<sequence>MHHSPSPSTGAAAVSFLQASRSRTSPTINTSSSLHPPSSAISSSAAATTTAIHSSTVSNTTGLPPHSSAIPHPGSPPPPYNRQNNSSSPNTVPMRSPLMSAPPFTSQSRFYGNNTESSASSPSSTSPRVHRHPKKDVNAPEKWKSAYQMFRDDLNRELADRNLDFVEMSKLHSEKWANLTPERRKWYEDRAKEAKDEYDRQMNIYRQTESYKQYQKYLDHFYAQEDTVGRVGRPKGRKNMPNMQVPNSVSPTDHHRRRGSSSGEFSGMVRGVGGPMPTPSSALPGGQLYPQHPPTPQYHHQSQPHYRQHSHGGAVVHHQEQQHQQPHPYSYQQQPPPQYSQQYHYHHHHHLSESEGNSSVSAPSPQLSKTPTSPPPRLPAAYSPMPLPQERSGDDEGSTATTNSSSKY</sequence>
<dbReference type="GO" id="GO:0010468">
    <property type="term" value="P:regulation of gene expression"/>
    <property type="evidence" value="ECO:0007669"/>
    <property type="project" value="TreeGrafter"/>
</dbReference>
<feature type="region of interest" description="Disordered" evidence="4">
    <location>
        <begin position="1"/>
        <end position="140"/>
    </location>
</feature>
<feature type="compositionally biased region" description="Low complexity" evidence="4">
    <location>
        <begin position="30"/>
        <end position="56"/>
    </location>
</feature>
<feature type="compositionally biased region" description="Polar residues" evidence="4">
    <location>
        <begin position="354"/>
        <end position="371"/>
    </location>
</feature>
<dbReference type="OrthoDB" id="1919336at2759"/>
<feature type="compositionally biased region" description="Polar residues" evidence="4">
    <location>
        <begin position="398"/>
        <end position="408"/>
    </location>
</feature>
<dbReference type="PANTHER" id="PTHR46040:SF3">
    <property type="entry name" value="HIGH MOBILITY GROUP PROTEIN 2"/>
    <property type="match status" value="1"/>
</dbReference>
<dbReference type="SUPFAM" id="SSF47095">
    <property type="entry name" value="HMG-box"/>
    <property type="match status" value="1"/>
</dbReference>
<dbReference type="Gene3D" id="1.10.30.10">
    <property type="entry name" value="High mobility group box domain"/>
    <property type="match status" value="1"/>
</dbReference>
<dbReference type="SMART" id="SM00398">
    <property type="entry name" value="HMG"/>
    <property type="match status" value="1"/>
</dbReference>
<evidence type="ECO:0000313" key="6">
    <source>
        <dbReference type="EMBL" id="KAJ1915387.1"/>
    </source>
</evidence>
<proteinExistence type="predicted"/>
<dbReference type="InterPro" id="IPR051965">
    <property type="entry name" value="ChromReg_NeuronalGeneExpr"/>
</dbReference>
<evidence type="ECO:0000256" key="1">
    <source>
        <dbReference type="ARBA" id="ARBA00023125"/>
    </source>
</evidence>
<feature type="compositionally biased region" description="Polar residues" evidence="4">
    <location>
        <begin position="241"/>
        <end position="251"/>
    </location>
</feature>
<name>A0A9W7ZWH0_9FUNG</name>
<keyword evidence="2 3" id="KW-0539">Nucleus</keyword>
<evidence type="ECO:0000259" key="5">
    <source>
        <dbReference type="PROSITE" id="PS50118"/>
    </source>
</evidence>
<dbReference type="EMBL" id="JANBPU010000148">
    <property type="protein sequence ID" value="KAJ1915387.1"/>
    <property type="molecule type" value="Genomic_DNA"/>
</dbReference>
<feature type="DNA-binding region" description="HMG box" evidence="3">
    <location>
        <begin position="140"/>
        <end position="206"/>
    </location>
</feature>
<protein>
    <recommendedName>
        <fullName evidence="5">HMG box domain-containing protein</fullName>
    </recommendedName>
</protein>
<feature type="region of interest" description="Disordered" evidence="4">
    <location>
        <begin position="228"/>
        <end position="408"/>
    </location>
</feature>
<dbReference type="PROSITE" id="PS50118">
    <property type="entry name" value="HMG_BOX_2"/>
    <property type="match status" value="1"/>
</dbReference>
<evidence type="ECO:0000256" key="3">
    <source>
        <dbReference type="PROSITE-ProRule" id="PRU00267"/>
    </source>
</evidence>
<dbReference type="GO" id="GO:0003677">
    <property type="term" value="F:DNA binding"/>
    <property type="evidence" value="ECO:0007669"/>
    <property type="project" value="UniProtKB-UniRule"/>
</dbReference>
<dbReference type="Proteomes" id="UP001150538">
    <property type="component" value="Unassembled WGS sequence"/>
</dbReference>
<dbReference type="InterPro" id="IPR036910">
    <property type="entry name" value="HMG_box_dom_sf"/>
</dbReference>